<dbReference type="EMBL" id="JAQMWT010000012">
    <property type="protein sequence ID" value="KAJ8614074.1"/>
    <property type="molecule type" value="Genomic_DNA"/>
</dbReference>
<gene>
    <name evidence="2" type="ORF">CTAYLR_005858</name>
</gene>
<dbReference type="Gene3D" id="3.40.50.1820">
    <property type="entry name" value="alpha/beta hydrolase"/>
    <property type="match status" value="2"/>
</dbReference>
<dbReference type="Pfam" id="PF07859">
    <property type="entry name" value="Abhydrolase_3"/>
    <property type="match status" value="1"/>
</dbReference>
<name>A0AAD7UPT1_9STRA</name>
<sequence>MTVAAMETGFREAMNQVVSDIDADLEEFVETVENRVPVYVARPRTTTEFLMPCVLHVHGGAMLVLSEAYRTWLRRLAALGAAVVSVDFRNQPYPAGLDDCCRQMESGGGNLAGPASRPPKGLVDGCFAMCPYIFGDYANRRRSGLRSLVEYEGVLVSAAVPLVEIYGASTDDPFARPYAATLEVLEGMCPTVVSVNELDPYRDEGVAFYRNLAKAEVRAQCRQVMLTGHAMDLWTRIVPDVAHASLAAAIHAFSLSLREPQRAR</sequence>
<organism evidence="2 3">
    <name type="scientific">Chrysophaeum taylorii</name>
    <dbReference type="NCBI Taxonomy" id="2483200"/>
    <lineage>
        <taxon>Eukaryota</taxon>
        <taxon>Sar</taxon>
        <taxon>Stramenopiles</taxon>
        <taxon>Ochrophyta</taxon>
        <taxon>Pelagophyceae</taxon>
        <taxon>Pelagomonadales</taxon>
        <taxon>Pelagomonadaceae</taxon>
        <taxon>Chrysophaeum</taxon>
    </lineage>
</organism>
<protein>
    <recommendedName>
        <fullName evidence="1">Alpha/beta hydrolase fold-3 domain-containing protein</fullName>
    </recommendedName>
</protein>
<dbReference type="InterPro" id="IPR029058">
    <property type="entry name" value="AB_hydrolase_fold"/>
</dbReference>
<dbReference type="GO" id="GO:0016787">
    <property type="term" value="F:hydrolase activity"/>
    <property type="evidence" value="ECO:0007669"/>
    <property type="project" value="InterPro"/>
</dbReference>
<evidence type="ECO:0000313" key="3">
    <source>
        <dbReference type="Proteomes" id="UP001230188"/>
    </source>
</evidence>
<keyword evidence="3" id="KW-1185">Reference proteome</keyword>
<dbReference type="PANTHER" id="PTHR23024">
    <property type="entry name" value="ARYLACETAMIDE DEACETYLASE"/>
    <property type="match status" value="1"/>
</dbReference>
<dbReference type="Proteomes" id="UP001230188">
    <property type="component" value="Unassembled WGS sequence"/>
</dbReference>
<dbReference type="PANTHER" id="PTHR23024:SF24">
    <property type="entry name" value="ALPHA_BETA HYDROLASE FOLD-3 DOMAIN-CONTAINING PROTEIN"/>
    <property type="match status" value="1"/>
</dbReference>
<feature type="domain" description="Alpha/beta hydrolase fold-3" evidence="1">
    <location>
        <begin position="163"/>
        <end position="230"/>
    </location>
</feature>
<dbReference type="AlphaFoldDB" id="A0AAD7UPT1"/>
<comment type="caution">
    <text evidence="2">The sequence shown here is derived from an EMBL/GenBank/DDBJ whole genome shotgun (WGS) entry which is preliminary data.</text>
</comment>
<dbReference type="SUPFAM" id="SSF53474">
    <property type="entry name" value="alpha/beta-Hydrolases"/>
    <property type="match status" value="1"/>
</dbReference>
<evidence type="ECO:0000313" key="2">
    <source>
        <dbReference type="EMBL" id="KAJ8614074.1"/>
    </source>
</evidence>
<accession>A0AAD7UPT1</accession>
<dbReference type="InterPro" id="IPR013094">
    <property type="entry name" value="AB_hydrolase_3"/>
</dbReference>
<dbReference type="InterPro" id="IPR050466">
    <property type="entry name" value="Carboxylest/Gibb_receptor"/>
</dbReference>
<reference evidence="2" key="1">
    <citation type="submission" date="2023-01" db="EMBL/GenBank/DDBJ databases">
        <title>Metagenome sequencing of chrysophaentin producing Chrysophaeum taylorii.</title>
        <authorList>
            <person name="Davison J."/>
            <person name="Bewley C."/>
        </authorList>
    </citation>
    <scope>NUCLEOTIDE SEQUENCE</scope>
    <source>
        <strain evidence="2">NIES-1699</strain>
    </source>
</reference>
<evidence type="ECO:0000259" key="1">
    <source>
        <dbReference type="Pfam" id="PF07859"/>
    </source>
</evidence>
<proteinExistence type="predicted"/>